<reference evidence="2 3" key="1">
    <citation type="submission" date="2023-11" db="EMBL/GenBank/DDBJ databases">
        <title>Draft genome sequence and annotation of the polyextremotolerant black yeast-like fungus Aureobasidium pullulans NRRL 62042.</title>
        <authorList>
            <person name="Dielentheis-Frenken M.R.E."/>
            <person name="Wibberg D."/>
            <person name="Blank L.M."/>
            <person name="Tiso T."/>
        </authorList>
    </citation>
    <scope>NUCLEOTIDE SEQUENCE [LARGE SCALE GENOMIC DNA]</scope>
    <source>
        <strain evidence="2 3">NRRL 62042</strain>
    </source>
</reference>
<gene>
    <name evidence="2" type="ORF">QM012_004669</name>
</gene>
<name>A0ABR0TVE4_AURPU</name>
<feature type="transmembrane region" description="Helical" evidence="1">
    <location>
        <begin position="77"/>
        <end position="97"/>
    </location>
</feature>
<organism evidence="2 3">
    <name type="scientific">Aureobasidium pullulans</name>
    <name type="common">Black yeast</name>
    <name type="synonym">Pullularia pullulans</name>
    <dbReference type="NCBI Taxonomy" id="5580"/>
    <lineage>
        <taxon>Eukaryota</taxon>
        <taxon>Fungi</taxon>
        <taxon>Dikarya</taxon>
        <taxon>Ascomycota</taxon>
        <taxon>Pezizomycotina</taxon>
        <taxon>Dothideomycetes</taxon>
        <taxon>Dothideomycetidae</taxon>
        <taxon>Dothideales</taxon>
        <taxon>Saccotheciaceae</taxon>
        <taxon>Aureobasidium</taxon>
    </lineage>
</organism>
<keyword evidence="1" id="KW-0472">Membrane</keyword>
<proteinExistence type="predicted"/>
<keyword evidence="3" id="KW-1185">Reference proteome</keyword>
<sequence>MAARLRKTFHYPADDADSDNSDREELDEQEQELLIEDLAKRDLDNTIFYRRAFATLPVVAALTYLPVLYSAETFRHVLLALLSLTTLGGTIYILFYLSPAPVAVDSSRLSTAMIDSRGPLDVALPWLNAALSAVLALSGVLAWKRDLVDEAWRAFLPGGPSRLASEPIPSFANDCLCVAIFLVTMYARSQFVPLDVASLKRLRYNYKGA</sequence>
<dbReference type="Proteomes" id="UP001341245">
    <property type="component" value="Unassembled WGS sequence"/>
</dbReference>
<evidence type="ECO:0000256" key="1">
    <source>
        <dbReference type="SAM" id="Phobius"/>
    </source>
</evidence>
<feature type="transmembrane region" description="Helical" evidence="1">
    <location>
        <begin position="123"/>
        <end position="143"/>
    </location>
</feature>
<keyword evidence="1" id="KW-0812">Transmembrane</keyword>
<accession>A0ABR0TVE4</accession>
<comment type="caution">
    <text evidence="2">The sequence shown here is derived from an EMBL/GenBank/DDBJ whole genome shotgun (WGS) entry which is preliminary data.</text>
</comment>
<feature type="transmembrane region" description="Helical" evidence="1">
    <location>
        <begin position="47"/>
        <end position="65"/>
    </location>
</feature>
<dbReference type="EMBL" id="JASGXD010000002">
    <property type="protein sequence ID" value="KAK6007855.1"/>
    <property type="molecule type" value="Genomic_DNA"/>
</dbReference>
<keyword evidence="1" id="KW-1133">Transmembrane helix</keyword>
<protein>
    <submittedName>
        <fullName evidence="2">Uncharacterized protein</fullName>
    </submittedName>
</protein>
<evidence type="ECO:0000313" key="2">
    <source>
        <dbReference type="EMBL" id="KAK6007855.1"/>
    </source>
</evidence>
<evidence type="ECO:0000313" key="3">
    <source>
        <dbReference type="Proteomes" id="UP001341245"/>
    </source>
</evidence>